<reference evidence="1 2" key="1">
    <citation type="journal article" date="2019" name="PLoS Negl. Trop. Dis.">
        <title>Revisiting the worldwide diversity of Leptospira species in the environment.</title>
        <authorList>
            <person name="Vincent A.T."/>
            <person name="Schiettekatte O."/>
            <person name="Bourhy P."/>
            <person name="Veyrier F.J."/>
            <person name="Picardeau M."/>
        </authorList>
    </citation>
    <scope>NUCLEOTIDE SEQUENCE [LARGE SCALE GENOMIC DNA]</scope>
    <source>
        <strain evidence="1 2">201702445</strain>
    </source>
</reference>
<dbReference type="AlphaFoldDB" id="A0A6N4QZB0"/>
<proteinExistence type="predicted"/>
<comment type="caution">
    <text evidence="1">The sequence shown here is derived from an EMBL/GenBank/DDBJ whole genome shotgun (WGS) entry which is preliminary data.</text>
</comment>
<dbReference type="EMBL" id="RQGM01000033">
    <property type="protein sequence ID" value="TGL85062.1"/>
    <property type="molecule type" value="Genomic_DNA"/>
</dbReference>
<dbReference type="RefSeq" id="WP_135573096.1">
    <property type="nucleotide sequence ID" value="NZ_RQGK01000006.1"/>
</dbReference>
<sequence>MNGPHSFETRIEKTNDLISFLSKLFPMNLKSVEEEWPRTYEFVHLEKKYKAVFSLFGSFTLLPGSAQQVAGTSPIFYLSLDTNPSQQLIWAKPDRESMNDPNRIVDELQIQIRIYEEGISEIKSKEK</sequence>
<accession>A0A6N4QZB0</accession>
<evidence type="ECO:0000313" key="1">
    <source>
        <dbReference type="EMBL" id="TGL85062.1"/>
    </source>
</evidence>
<evidence type="ECO:0000313" key="2">
    <source>
        <dbReference type="Proteomes" id="UP000297613"/>
    </source>
</evidence>
<protein>
    <submittedName>
        <fullName evidence="1">Uncharacterized protein</fullName>
    </submittedName>
</protein>
<gene>
    <name evidence="1" type="ORF">EHQ83_09555</name>
</gene>
<dbReference type="Proteomes" id="UP000297613">
    <property type="component" value="Unassembled WGS sequence"/>
</dbReference>
<organism evidence="1 2">
    <name type="scientific">Leptospira yasudae</name>
    <dbReference type="NCBI Taxonomy" id="2202201"/>
    <lineage>
        <taxon>Bacteria</taxon>
        <taxon>Pseudomonadati</taxon>
        <taxon>Spirochaetota</taxon>
        <taxon>Spirochaetia</taxon>
        <taxon>Leptospirales</taxon>
        <taxon>Leptospiraceae</taxon>
        <taxon>Leptospira</taxon>
    </lineage>
</organism>
<dbReference type="NCBIfam" id="NF047540">
    <property type="entry name" value="LIC_13241_dom"/>
    <property type="match status" value="1"/>
</dbReference>
<name>A0A6N4QZB0_9LEPT</name>